<feature type="signal peptide" evidence="1">
    <location>
        <begin position="1"/>
        <end position="20"/>
    </location>
</feature>
<dbReference type="AlphaFoldDB" id="A0A2D0AFT7"/>
<comment type="caution">
    <text evidence="2">The sequence shown here is derived from an EMBL/GenBank/DDBJ whole genome shotgun (WGS) entry which is preliminary data.</text>
</comment>
<evidence type="ECO:0000313" key="3">
    <source>
        <dbReference type="Proteomes" id="UP000197277"/>
    </source>
</evidence>
<accession>A0A2D0AFT7</accession>
<dbReference type="NCBIfam" id="TIGR04183">
    <property type="entry name" value="Por_Secre_tail"/>
    <property type="match status" value="1"/>
</dbReference>
<protein>
    <submittedName>
        <fullName evidence="2">Uncharacterized protein</fullName>
    </submittedName>
</protein>
<evidence type="ECO:0000313" key="2">
    <source>
        <dbReference type="EMBL" id="OWP63191.1"/>
    </source>
</evidence>
<dbReference type="EMBL" id="NIRR01000014">
    <property type="protein sequence ID" value="OWP63191.1"/>
    <property type="molecule type" value="Genomic_DNA"/>
</dbReference>
<proteinExistence type="predicted"/>
<sequence length="302" mass="31426">MKTKLFSILVALVLPLAALAQTPTTLLNGNFESWETRNGAENPVGWLTSGDLLAFVGFPIELIPRAVSKVTDAHGGSFAARLQGAGSGESFLPSLLLKGSLQSSAQNDVKVVGIPFTGRPARLQFWYKLTSSNATVASASIFLKLTNNADSVAVILSSLLPKATYTLADIPLRYISGLQPDSMGIQFLAGSTNNNILLLDDVQLVGTVTSARAGTTAPAALQVYPNPSASGEFSLASLTDAALATAPLTITNATGRQVLRQGAAPASAAAGRLVDLRGQRGGVYLLRLETAAGPIVRKLVIQ</sequence>
<dbReference type="InterPro" id="IPR038653">
    <property type="entry name" value="Put_CMD_sf"/>
</dbReference>
<organism evidence="2 3">
    <name type="scientific">Hymenobacter amundsenii</name>
    <dbReference type="NCBI Taxonomy" id="2006685"/>
    <lineage>
        <taxon>Bacteria</taxon>
        <taxon>Pseudomonadati</taxon>
        <taxon>Bacteroidota</taxon>
        <taxon>Cytophagia</taxon>
        <taxon>Cytophagales</taxon>
        <taxon>Hymenobacteraceae</taxon>
        <taxon>Hymenobacter</taxon>
    </lineage>
</organism>
<keyword evidence="1" id="KW-0732">Signal</keyword>
<reference evidence="2 3" key="1">
    <citation type="submission" date="2017-06" db="EMBL/GenBank/DDBJ databases">
        <title>Hymenobacter amundsenii sp. nov. isolated from regoliths in Antarctica.</title>
        <authorList>
            <person name="Sedlacek I."/>
            <person name="Kralova S."/>
            <person name="Pantucek R."/>
            <person name="Svec P."/>
            <person name="Holochova P."/>
            <person name="Stankova E."/>
            <person name="Vrbovska V."/>
            <person name="Busse H.-J."/>
        </authorList>
    </citation>
    <scope>NUCLEOTIDE SEQUENCE [LARGE SCALE GENOMIC DNA]</scope>
    <source>
        <strain evidence="2 3">CCM 8682</strain>
    </source>
</reference>
<dbReference type="OrthoDB" id="640949at2"/>
<dbReference type="InterPro" id="IPR026444">
    <property type="entry name" value="Secre_tail"/>
</dbReference>
<evidence type="ECO:0000256" key="1">
    <source>
        <dbReference type="SAM" id="SignalP"/>
    </source>
</evidence>
<feature type="chain" id="PRO_5013379371" evidence="1">
    <location>
        <begin position="21"/>
        <end position="302"/>
    </location>
</feature>
<gene>
    <name evidence="2" type="ORF">CDA63_10060</name>
</gene>
<name>A0A2D0AFT7_9BACT</name>
<dbReference type="Gene3D" id="2.60.120.890">
    <property type="entry name" value="BT2081, beta-jelly-roll domain"/>
    <property type="match status" value="1"/>
</dbReference>
<dbReference type="Proteomes" id="UP000197277">
    <property type="component" value="Unassembled WGS sequence"/>
</dbReference>
<keyword evidence="3" id="KW-1185">Reference proteome</keyword>